<gene>
    <name evidence="2" type="ORF">CVA01_03150</name>
    <name evidence="1" type="ORF">CVAR292_00020</name>
</gene>
<evidence type="ECO:0000313" key="3">
    <source>
        <dbReference type="Proteomes" id="UP000182498"/>
    </source>
</evidence>
<organism evidence="1 3">
    <name type="scientific">Corynebacterium variabile</name>
    <dbReference type="NCBI Taxonomy" id="1727"/>
    <lineage>
        <taxon>Bacteria</taxon>
        <taxon>Bacillati</taxon>
        <taxon>Actinomycetota</taxon>
        <taxon>Actinomycetes</taxon>
        <taxon>Mycobacteriales</taxon>
        <taxon>Corynebacteriaceae</taxon>
        <taxon>Corynebacterium</taxon>
    </lineage>
</organism>
<dbReference type="EMBL" id="FAUH01000001">
    <property type="protein sequence ID" value="CUU64717.1"/>
    <property type="molecule type" value="Genomic_DNA"/>
</dbReference>
<reference evidence="1" key="2">
    <citation type="submission" date="2015-11" db="EMBL/GenBank/DDBJ databases">
        <authorList>
            <person name="Zhang Y."/>
            <person name="Guo Z."/>
        </authorList>
    </citation>
    <scope>NUCLEOTIDE SEQUENCE [LARGE SCALE GENOMIC DNA]</scope>
    <source>
        <strain evidence="1">Mu292</strain>
    </source>
</reference>
<protein>
    <submittedName>
        <fullName evidence="1">Uncharacterized protein</fullName>
    </submittedName>
</protein>
<dbReference type="AlphaFoldDB" id="A0A110BEQ1"/>
<sequence>MPYENRIGTLRGGLGITDDPAAPTVRACRFFTVTVPDDPDLSLVVYG</sequence>
<accession>A0A110BEQ1</accession>
<reference evidence="2 4" key="3">
    <citation type="submission" date="2019-06" db="EMBL/GenBank/DDBJ databases">
        <title>Whole genome shotgun sequence of Corynebacterium variabile NBRC 15286.</title>
        <authorList>
            <person name="Hosoyama A."/>
            <person name="Uohara A."/>
            <person name="Ohji S."/>
            <person name="Ichikawa N."/>
        </authorList>
    </citation>
    <scope>NUCLEOTIDE SEQUENCE [LARGE SCALE GENOMIC DNA]</scope>
    <source>
        <strain evidence="2 4">NBRC 15286</strain>
    </source>
</reference>
<evidence type="ECO:0000313" key="1">
    <source>
        <dbReference type="EMBL" id="CUU64717.1"/>
    </source>
</evidence>
<dbReference type="EMBL" id="BJNT01000003">
    <property type="protein sequence ID" value="GEC85001.1"/>
    <property type="molecule type" value="Genomic_DNA"/>
</dbReference>
<dbReference type="Proteomes" id="UP000182498">
    <property type="component" value="Unassembled WGS sequence"/>
</dbReference>
<evidence type="ECO:0000313" key="4">
    <source>
        <dbReference type="Proteomes" id="UP000319986"/>
    </source>
</evidence>
<evidence type="ECO:0000313" key="2">
    <source>
        <dbReference type="EMBL" id="GEC85001.1"/>
    </source>
</evidence>
<dbReference type="Proteomes" id="UP000319986">
    <property type="component" value="Unassembled WGS sequence"/>
</dbReference>
<name>A0A110BEQ1_9CORY</name>
<proteinExistence type="predicted"/>
<dbReference type="RefSeq" id="WP_014010624.1">
    <property type="nucleotide sequence ID" value="NZ_JBAQDA010000316.1"/>
</dbReference>
<keyword evidence="3" id="KW-1185">Reference proteome</keyword>
<reference evidence="3" key="1">
    <citation type="submission" date="2015-11" db="EMBL/GenBank/DDBJ databases">
        <authorList>
            <person name="Dugat-Bony E."/>
        </authorList>
    </citation>
    <scope>NUCLEOTIDE SEQUENCE [LARGE SCALE GENOMIC DNA]</scope>
    <source>
        <strain evidence="3">Mu292</strain>
    </source>
</reference>